<comment type="caution">
    <text evidence="1">The sequence shown here is derived from an EMBL/GenBank/DDBJ whole genome shotgun (WGS) entry which is preliminary data.</text>
</comment>
<dbReference type="AlphaFoldDB" id="A0A660KYV9"/>
<organism evidence="1 2">
    <name type="scientific">Solirubrobacter pauli</name>
    <dbReference type="NCBI Taxonomy" id="166793"/>
    <lineage>
        <taxon>Bacteria</taxon>
        <taxon>Bacillati</taxon>
        <taxon>Actinomycetota</taxon>
        <taxon>Thermoleophilia</taxon>
        <taxon>Solirubrobacterales</taxon>
        <taxon>Solirubrobacteraceae</taxon>
        <taxon>Solirubrobacter</taxon>
    </lineage>
</organism>
<evidence type="ECO:0000313" key="2">
    <source>
        <dbReference type="Proteomes" id="UP000278962"/>
    </source>
</evidence>
<keyword evidence="2" id="KW-1185">Reference proteome</keyword>
<name>A0A660KYV9_9ACTN</name>
<proteinExistence type="predicted"/>
<reference evidence="1 2" key="1">
    <citation type="submission" date="2018-10" db="EMBL/GenBank/DDBJ databases">
        <title>Genomic Encyclopedia of Archaeal and Bacterial Type Strains, Phase II (KMG-II): from individual species to whole genera.</title>
        <authorList>
            <person name="Goeker M."/>
        </authorList>
    </citation>
    <scope>NUCLEOTIDE SEQUENCE [LARGE SCALE GENOMIC DNA]</scope>
    <source>
        <strain evidence="1 2">DSM 14954</strain>
    </source>
</reference>
<protein>
    <submittedName>
        <fullName evidence="1">Uncharacterized protein</fullName>
    </submittedName>
</protein>
<evidence type="ECO:0000313" key="1">
    <source>
        <dbReference type="EMBL" id="RKQ86901.1"/>
    </source>
</evidence>
<accession>A0A660KYV9</accession>
<dbReference type="EMBL" id="RBIL01000002">
    <property type="protein sequence ID" value="RKQ86901.1"/>
    <property type="molecule type" value="Genomic_DNA"/>
</dbReference>
<gene>
    <name evidence="1" type="ORF">C8N24_4918</name>
</gene>
<dbReference type="Proteomes" id="UP000278962">
    <property type="component" value="Unassembled WGS sequence"/>
</dbReference>
<sequence length="309" mass="33760">MPMRILLIGAAVFLAAWFTVLKPGGATEEIPPVTAANTTPAPGAAATPAPAQDTTVAATAIPAEVLAKLPKDVAKAIKARKTLVLGVFTDDATDYRPMADDDRYVRNALKKTNRYRGEVFAKNISVADLVDYAPLVNDLGVKQSPAVVVIDRDLKGTVLTGYVDRIAINQAIADARRESIDPYITDEYLRDINAVCARFALHETRFSFPTISGKKAEIAAIKRGAKLDRRWIAAVERVDAPAKWKGLKAHYLRVLRRDLAGINELLRLHTSGKALPRSTGELIDLKDARKLDRRFNDAGLTACAEHRRS</sequence>